<feature type="domain" description="PPM-type phosphatase" evidence="13">
    <location>
        <begin position="6"/>
        <end position="241"/>
    </location>
</feature>
<evidence type="ECO:0000256" key="9">
    <source>
        <dbReference type="ARBA" id="ARBA00071184"/>
    </source>
</evidence>
<keyword evidence="6" id="KW-0464">Manganese</keyword>
<evidence type="ECO:0000256" key="3">
    <source>
        <dbReference type="ARBA" id="ARBA00022723"/>
    </source>
</evidence>
<organism evidence="14 15">
    <name type="scientific">Actinospica acidithermotolerans</name>
    <dbReference type="NCBI Taxonomy" id="2828514"/>
    <lineage>
        <taxon>Bacteria</taxon>
        <taxon>Bacillati</taxon>
        <taxon>Actinomycetota</taxon>
        <taxon>Actinomycetes</taxon>
        <taxon>Catenulisporales</taxon>
        <taxon>Actinospicaceae</taxon>
        <taxon>Actinospica</taxon>
    </lineage>
</organism>
<sequence length="551" mass="56170">MSLSLRYAARSHVGLIRDGNEDSGYASSRLLVIADGMGGQAAGEIASAVAVQTLAELDSPHTTGLSGDPVRDLDDRVKLANTKIRAIIAQQPELEGMGTTCTALFLAGGSHFAFAHIGDSRAYRLRGGVLEQISTDHTWVQRLIDEGQITPDEAERHPQRSLLMRALGTTAEVDLDLTVLDLQAGDRYLLCSDGLSGFVPFNTLASTLTGYGDPHHAAETLIQHALRGGGADNITCIVADAFEQAPQGSRPPSQAETQYLELPVVVGAAAENQANLPSYSESTGQPGANPADPNATGMMNAGAILAAGENQSPAQPDAPVLPAPSVTGDTAEMEAVAGDEPEARRRKRWVKPAIVGGTCVVLLAAAAAGGYYYTQQQYYVGADGNGHVAIYQGVDYSLAGIKLSHVYTSAMVTVAGLPTSEQAKVDDSITATSLTDAKTIVSTLSVMESECAAIAATPTLTASSSPTATASPSASSTPHSTGTSTAKATDKASTTAAGKATASASAHSSSSATTSASPTAAPTPSVSPSSSVSSGNTVLGQLTADCPGSTG</sequence>
<evidence type="ECO:0000256" key="1">
    <source>
        <dbReference type="ARBA" id="ARBA00001936"/>
    </source>
</evidence>
<dbReference type="FunFam" id="3.60.40.10:FF:000002">
    <property type="entry name" value="Serine/threonine phosphatase stp"/>
    <property type="match status" value="1"/>
</dbReference>
<evidence type="ECO:0000256" key="8">
    <source>
        <dbReference type="ARBA" id="ARBA00048336"/>
    </source>
</evidence>
<dbReference type="SUPFAM" id="SSF81606">
    <property type="entry name" value="PP2C-like"/>
    <property type="match status" value="1"/>
</dbReference>
<evidence type="ECO:0000256" key="2">
    <source>
        <dbReference type="ARBA" id="ARBA00013081"/>
    </source>
</evidence>
<evidence type="ECO:0000256" key="11">
    <source>
        <dbReference type="ARBA" id="ARBA00079123"/>
    </source>
</evidence>
<evidence type="ECO:0000259" key="13">
    <source>
        <dbReference type="PROSITE" id="PS51746"/>
    </source>
</evidence>
<keyword evidence="15" id="KW-1185">Reference proteome</keyword>
<evidence type="ECO:0000313" key="15">
    <source>
        <dbReference type="Proteomes" id="UP000676325"/>
    </source>
</evidence>
<dbReference type="EMBL" id="JAGSOH010000001">
    <property type="protein sequence ID" value="MBR7824824.1"/>
    <property type="molecule type" value="Genomic_DNA"/>
</dbReference>
<feature type="compositionally biased region" description="Low complexity" evidence="12">
    <location>
        <begin position="462"/>
        <end position="538"/>
    </location>
</feature>
<keyword evidence="3" id="KW-0479">Metal-binding</keyword>
<evidence type="ECO:0000256" key="12">
    <source>
        <dbReference type="SAM" id="MobiDB-lite"/>
    </source>
</evidence>
<keyword evidence="4" id="KW-0378">Hydrolase</keyword>
<dbReference type="EC" id="3.1.3.16" evidence="2"/>
<dbReference type="Gene3D" id="3.60.40.10">
    <property type="entry name" value="PPM-type phosphatase domain"/>
    <property type="match status" value="1"/>
</dbReference>
<evidence type="ECO:0000256" key="6">
    <source>
        <dbReference type="ARBA" id="ARBA00023211"/>
    </source>
</evidence>
<evidence type="ECO:0000256" key="7">
    <source>
        <dbReference type="ARBA" id="ARBA00047761"/>
    </source>
</evidence>
<evidence type="ECO:0000256" key="5">
    <source>
        <dbReference type="ARBA" id="ARBA00022912"/>
    </source>
</evidence>
<evidence type="ECO:0000313" key="14">
    <source>
        <dbReference type="EMBL" id="MBR7824824.1"/>
    </source>
</evidence>
<dbReference type="SMART" id="SM00332">
    <property type="entry name" value="PP2Cc"/>
    <property type="match status" value="1"/>
</dbReference>
<evidence type="ECO:0000256" key="4">
    <source>
        <dbReference type="ARBA" id="ARBA00022801"/>
    </source>
</evidence>
<dbReference type="SMART" id="SM00331">
    <property type="entry name" value="PP2C_SIG"/>
    <property type="match status" value="1"/>
</dbReference>
<comment type="catalytic activity">
    <reaction evidence="7">
        <text>O-phospho-L-seryl-[protein] + H2O = L-seryl-[protein] + phosphate</text>
        <dbReference type="Rhea" id="RHEA:20629"/>
        <dbReference type="Rhea" id="RHEA-COMP:9863"/>
        <dbReference type="Rhea" id="RHEA-COMP:11604"/>
        <dbReference type="ChEBI" id="CHEBI:15377"/>
        <dbReference type="ChEBI" id="CHEBI:29999"/>
        <dbReference type="ChEBI" id="CHEBI:43474"/>
        <dbReference type="ChEBI" id="CHEBI:83421"/>
        <dbReference type="EC" id="3.1.3.16"/>
    </reaction>
</comment>
<proteinExistence type="predicted"/>
<keyword evidence="5" id="KW-0904">Protein phosphatase</keyword>
<dbReference type="PROSITE" id="PS51746">
    <property type="entry name" value="PPM_2"/>
    <property type="match status" value="1"/>
</dbReference>
<dbReference type="GO" id="GO:0004722">
    <property type="term" value="F:protein serine/threonine phosphatase activity"/>
    <property type="evidence" value="ECO:0007669"/>
    <property type="project" value="UniProtKB-EC"/>
</dbReference>
<comment type="caution">
    <text evidence="14">The sequence shown here is derived from an EMBL/GenBank/DDBJ whole genome shotgun (WGS) entry which is preliminary data.</text>
</comment>
<dbReference type="Pfam" id="PF13672">
    <property type="entry name" value="PP2C_2"/>
    <property type="match status" value="1"/>
</dbReference>
<accession>A0A941EBH7</accession>
<dbReference type="InterPro" id="IPR036457">
    <property type="entry name" value="PPM-type-like_dom_sf"/>
</dbReference>
<dbReference type="Proteomes" id="UP000676325">
    <property type="component" value="Unassembled WGS sequence"/>
</dbReference>
<comment type="catalytic activity">
    <reaction evidence="8">
        <text>O-phospho-L-threonyl-[protein] + H2O = L-threonyl-[protein] + phosphate</text>
        <dbReference type="Rhea" id="RHEA:47004"/>
        <dbReference type="Rhea" id="RHEA-COMP:11060"/>
        <dbReference type="Rhea" id="RHEA-COMP:11605"/>
        <dbReference type="ChEBI" id="CHEBI:15377"/>
        <dbReference type="ChEBI" id="CHEBI:30013"/>
        <dbReference type="ChEBI" id="CHEBI:43474"/>
        <dbReference type="ChEBI" id="CHEBI:61977"/>
        <dbReference type="EC" id="3.1.3.16"/>
    </reaction>
</comment>
<gene>
    <name evidence="14" type="ORF">KDK95_00780</name>
</gene>
<dbReference type="GO" id="GO:0046872">
    <property type="term" value="F:metal ion binding"/>
    <property type="evidence" value="ECO:0007669"/>
    <property type="project" value="UniProtKB-KW"/>
</dbReference>
<dbReference type="AlphaFoldDB" id="A0A941EBH7"/>
<dbReference type="CDD" id="cd00143">
    <property type="entry name" value="PP2Cc"/>
    <property type="match status" value="1"/>
</dbReference>
<comment type="cofactor">
    <cofactor evidence="1">
        <name>Mn(2+)</name>
        <dbReference type="ChEBI" id="CHEBI:29035"/>
    </cofactor>
</comment>
<protein>
    <recommendedName>
        <fullName evidence="9">Serine/threonine protein phosphatase PstP</fullName>
        <ecNumber evidence="2">3.1.3.16</ecNumber>
    </recommendedName>
    <alternativeName>
        <fullName evidence="11">Mycobacterial Ser/Thr phosphatase</fullName>
    </alternativeName>
    <alternativeName>
        <fullName evidence="10">PP2C-family Ser/Thr phosphatase</fullName>
    </alternativeName>
</protein>
<dbReference type="InterPro" id="IPR001932">
    <property type="entry name" value="PPM-type_phosphatase-like_dom"/>
</dbReference>
<dbReference type="RefSeq" id="WP_212515966.1">
    <property type="nucleotide sequence ID" value="NZ_JAGSOH010000001.1"/>
</dbReference>
<feature type="region of interest" description="Disordered" evidence="12">
    <location>
        <begin position="462"/>
        <end position="551"/>
    </location>
</feature>
<name>A0A941EBH7_9ACTN</name>
<evidence type="ECO:0000256" key="10">
    <source>
        <dbReference type="ARBA" id="ARBA00077741"/>
    </source>
</evidence>
<reference evidence="14" key="1">
    <citation type="submission" date="2021-04" db="EMBL/GenBank/DDBJ databases">
        <title>Genome based classification of Actinospica acidithermotolerans sp. nov., an actinobacterium isolated from an Indonesian hot spring.</title>
        <authorList>
            <person name="Kusuma A.B."/>
            <person name="Putra K.E."/>
            <person name="Nafisah S."/>
            <person name="Loh J."/>
            <person name="Nouioui I."/>
            <person name="Goodfellow M."/>
        </authorList>
    </citation>
    <scope>NUCLEOTIDE SEQUENCE</scope>
    <source>
        <strain evidence="14">MGRD01-02</strain>
    </source>
</reference>